<dbReference type="InterPro" id="IPR002495">
    <property type="entry name" value="Glyco_trans_8"/>
</dbReference>
<reference evidence="1" key="1">
    <citation type="journal article" date="2011" name="PLoS Biol.">
        <title>Gene gain and loss during evolution of obligate parasitism in the white rust pathogen of Arabidopsis thaliana.</title>
        <authorList>
            <person name="Kemen E."/>
            <person name="Gardiner A."/>
            <person name="Schultz-Larsen T."/>
            <person name="Kemen A.C."/>
            <person name="Balmuth A.L."/>
            <person name="Robert-Seilaniantz A."/>
            <person name="Bailey K."/>
            <person name="Holub E."/>
            <person name="Studholme D.J."/>
            <person name="Maclean D."/>
            <person name="Jones J.D."/>
        </authorList>
    </citation>
    <scope>NUCLEOTIDE SEQUENCE</scope>
</reference>
<organism evidence="1">
    <name type="scientific">Albugo laibachii Nc14</name>
    <dbReference type="NCBI Taxonomy" id="890382"/>
    <lineage>
        <taxon>Eukaryota</taxon>
        <taxon>Sar</taxon>
        <taxon>Stramenopiles</taxon>
        <taxon>Oomycota</taxon>
        <taxon>Peronosporomycetes</taxon>
        <taxon>Albuginales</taxon>
        <taxon>Albuginaceae</taxon>
        <taxon>Albugo</taxon>
    </lineage>
</organism>
<dbReference type="EMBL" id="FR824120">
    <property type="protein sequence ID" value="CCA19642.1"/>
    <property type="molecule type" value="Genomic_DNA"/>
</dbReference>
<evidence type="ECO:0000313" key="1">
    <source>
        <dbReference type="EMBL" id="CCA19642.1"/>
    </source>
</evidence>
<sequence length="257" mass="29785">MQAYATMITSDDFQMGVEALLYSWSCTHSSINFLILYTSQVSKRVLDKLHRFLETLRMSERIKWMRVDSIPIPASSSDPPSSHVESWLNSAYTKLNIFGLEEYQKIVYIDADALILTNIDELFEMDTSFAAAPDIFPPDRFNAGVLVIKPGKDVFENLLAKAKTIKSYDGGDTGFLNLVFSDWFQRDAASRLPFRYNAQRTMYWMVNSKNPGYWKAVEPLKILHFSSSPKPWEEPNRIGDLEMIWWMYYTKAQIPWI</sequence>
<proteinExistence type="predicted"/>
<dbReference type="PANTHER" id="PTHR11183">
    <property type="entry name" value="GLYCOGENIN SUBFAMILY MEMBER"/>
    <property type="match status" value="1"/>
</dbReference>
<dbReference type="GO" id="GO:0016757">
    <property type="term" value="F:glycosyltransferase activity"/>
    <property type="evidence" value="ECO:0007669"/>
    <property type="project" value="InterPro"/>
</dbReference>
<keyword evidence="1" id="KW-0808">Transferase</keyword>
<dbReference type="CDD" id="cd02537">
    <property type="entry name" value="GT8_Glycogenin"/>
    <property type="match status" value="1"/>
</dbReference>
<evidence type="ECO:0000313" key="2">
    <source>
        <dbReference type="EMBL" id="CCA23074.1"/>
    </source>
</evidence>
<reference evidence="1" key="2">
    <citation type="submission" date="2011-02" db="EMBL/GenBank/DDBJ databases">
        <authorList>
            <person name="MacLean D."/>
        </authorList>
    </citation>
    <scope>NUCLEOTIDE SEQUENCE</scope>
</reference>
<dbReference type="Pfam" id="PF01501">
    <property type="entry name" value="Glyco_transf_8"/>
    <property type="match status" value="1"/>
</dbReference>
<protein>
    <submittedName>
        <fullName evidence="1">Glycosyltransferase putative</fullName>
    </submittedName>
</protein>
<gene>
    <name evidence="1" type="primary">AlNc14C75G5060</name>
    <name evidence="2" type="synonym">AlNc14C179G8178</name>
    <name evidence="1" type="ORF">ALNC14_057850</name>
    <name evidence="2" type="ORF">ALNC14_092170</name>
</gene>
<dbReference type="InterPro" id="IPR029044">
    <property type="entry name" value="Nucleotide-diphossugar_trans"/>
</dbReference>
<dbReference type="HOGENOM" id="CLU_017171_0_1_1"/>
<accession>F0WEL0</accession>
<dbReference type="InterPro" id="IPR050587">
    <property type="entry name" value="GNT1/Glycosyltrans_8"/>
</dbReference>
<dbReference type="SUPFAM" id="SSF53448">
    <property type="entry name" value="Nucleotide-diphospho-sugar transferases"/>
    <property type="match status" value="1"/>
</dbReference>
<dbReference type="Gene3D" id="3.90.550.10">
    <property type="entry name" value="Spore Coat Polysaccharide Biosynthesis Protein SpsA, Chain A"/>
    <property type="match status" value="1"/>
</dbReference>
<name>F0WEL0_9STRA</name>
<dbReference type="EMBL" id="FR824224">
    <property type="protein sequence ID" value="CCA23074.1"/>
    <property type="molecule type" value="Genomic_DNA"/>
</dbReference>
<dbReference type="AlphaFoldDB" id="F0WEL0"/>